<protein>
    <submittedName>
        <fullName evidence="5">Oxidoreductase</fullName>
    </submittedName>
</protein>
<dbReference type="InterPro" id="IPR036291">
    <property type="entry name" value="NAD(P)-bd_dom_sf"/>
</dbReference>
<dbReference type="AlphaFoldDB" id="A0A1Y1WAU4"/>
<dbReference type="PANTHER" id="PTHR44169:SF6">
    <property type="entry name" value="NADPH-DEPENDENT 1-ACYLDIHYDROXYACETONE PHOSPHATE REDUCTASE"/>
    <property type="match status" value="1"/>
</dbReference>
<keyword evidence="3" id="KW-0560">Oxidoreductase</keyword>
<evidence type="ECO:0000256" key="4">
    <source>
        <dbReference type="RuleBase" id="RU000363"/>
    </source>
</evidence>
<evidence type="ECO:0000256" key="3">
    <source>
        <dbReference type="ARBA" id="ARBA00023002"/>
    </source>
</evidence>
<evidence type="ECO:0000256" key="1">
    <source>
        <dbReference type="ARBA" id="ARBA00006484"/>
    </source>
</evidence>
<evidence type="ECO:0000256" key="2">
    <source>
        <dbReference type="ARBA" id="ARBA00022857"/>
    </source>
</evidence>
<dbReference type="SUPFAM" id="SSF51735">
    <property type="entry name" value="NAD(P)-binding Rossmann-fold domains"/>
    <property type="match status" value="1"/>
</dbReference>
<dbReference type="PROSITE" id="PS00061">
    <property type="entry name" value="ADH_SHORT"/>
    <property type="match status" value="1"/>
</dbReference>
<reference evidence="5 6" key="1">
    <citation type="submission" date="2016-07" db="EMBL/GenBank/DDBJ databases">
        <title>Pervasive Adenine N6-methylation of Active Genes in Fungi.</title>
        <authorList>
            <consortium name="DOE Joint Genome Institute"/>
            <person name="Mondo S.J."/>
            <person name="Dannebaum R.O."/>
            <person name="Kuo R.C."/>
            <person name="Labutti K."/>
            <person name="Haridas S."/>
            <person name="Kuo A."/>
            <person name="Salamov A."/>
            <person name="Ahrendt S.R."/>
            <person name="Lipzen A."/>
            <person name="Sullivan W."/>
            <person name="Andreopoulos W.B."/>
            <person name="Clum A."/>
            <person name="Lindquist E."/>
            <person name="Daum C."/>
            <person name="Ramamoorthy G.K."/>
            <person name="Gryganskyi A."/>
            <person name="Culley D."/>
            <person name="Magnuson J.K."/>
            <person name="James T.Y."/>
            <person name="O'Malley M.A."/>
            <person name="Stajich J.E."/>
            <person name="Spatafora J.W."/>
            <person name="Visel A."/>
            <person name="Grigoriev I.V."/>
        </authorList>
    </citation>
    <scope>NUCLEOTIDE SEQUENCE [LARGE SCALE GENOMIC DNA]</scope>
    <source>
        <strain evidence="5 6">ATCC 12442</strain>
    </source>
</reference>
<dbReference type="PRINTS" id="PR00080">
    <property type="entry name" value="SDRFAMILY"/>
</dbReference>
<dbReference type="Proteomes" id="UP000193922">
    <property type="component" value="Unassembled WGS sequence"/>
</dbReference>
<organism evidence="5 6">
    <name type="scientific">Linderina pennispora</name>
    <dbReference type="NCBI Taxonomy" id="61395"/>
    <lineage>
        <taxon>Eukaryota</taxon>
        <taxon>Fungi</taxon>
        <taxon>Fungi incertae sedis</taxon>
        <taxon>Zoopagomycota</taxon>
        <taxon>Kickxellomycotina</taxon>
        <taxon>Kickxellomycetes</taxon>
        <taxon>Kickxellales</taxon>
        <taxon>Kickxellaceae</taxon>
        <taxon>Linderina</taxon>
    </lineage>
</organism>
<name>A0A1Y1WAU4_9FUNG</name>
<evidence type="ECO:0000313" key="6">
    <source>
        <dbReference type="Proteomes" id="UP000193922"/>
    </source>
</evidence>
<dbReference type="RefSeq" id="XP_040744239.1">
    <property type="nucleotide sequence ID" value="XM_040883395.1"/>
</dbReference>
<keyword evidence="6" id="KW-1185">Reference proteome</keyword>
<evidence type="ECO:0000313" key="5">
    <source>
        <dbReference type="EMBL" id="ORX70660.1"/>
    </source>
</evidence>
<dbReference type="STRING" id="61395.A0A1Y1WAU4"/>
<sequence>MSQRKIVLITGCSDGGIGHHMAVELAARGCTVYASARNTSKITYANDKSIIPLELDVTSMESVKAAVAQVVKEAGRIDVLVNNAGMSCMGPMVEVDIERVRQAYDTNVLGVARVCQVVSPHMIKQRSGTIANVGSVVGYSCTPWAGVYASTKSAVHAMSDAMRMELSPFNVHVTVVAPGGIKSHFADNSSLELPEWTNYEPARPAIEARIKYSQSGGVTPTDEFARVVAGRILADRPSAYITYGNHSTLTWLLYYVPPVLRDRLLARRFNTGLLRTKDADSSSSAGSLKALLALSAAAVVVWAVNPAGVARSLVSSA</sequence>
<keyword evidence="2" id="KW-0521">NADP</keyword>
<dbReference type="GO" id="GO:0005783">
    <property type="term" value="C:endoplasmic reticulum"/>
    <property type="evidence" value="ECO:0007669"/>
    <property type="project" value="TreeGrafter"/>
</dbReference>
<dbReference type="EMBL" id="MCFD01000005">
    <property type="protein sequence ID" value="ORX70660.1"/>
    <property type="molecule type" value="Genomic_DNA"/>
</dbReference>
<dbReference type="PANTHER" id="PTHR44169">
    <property type="entry name" value="NADPH-DEPENDENT 1-ACYLDIHYDROXYACETONE PHOSPHATE REDUCTASE"/>
    <property type="match status" value="1"/>
</dbReference>
<dbReference type="FunFam" id="3.40.50.720:FF:000261">
    <property type="entry name" value="NADPH-dependent 1-acyldihydroxyacetone phosphate reductase"/>
    <property type="match status" value="1"/>
</dbReference>
<dbReference type="OrthoDB" id="2102561at2759"/>
<proteinExistence type="inferred from homology"/>
<dbReference type="CDD" id="cd05374">
    <property type="entry name" value="17beta-HSD-like_SDR_c"/>
    <property type="match status" value="1"/>
</dbReference>
<dbReference type="Gene3D" id="3.40.50.720">
    <property type="entry name" value="NAD(P)-binding Rossmann-like Domain"/>
    <property type="match status" value="1"/>
</dbReference>
<gene>
    <name evidence="5" type="ORF">DL89DRAFT_137384</name>
</gene>
<dbReference type="Pfam" id="PF00106">
    <property type="entry name" value="adh_short"/>
    <property type="match status" value="1"/>
</dbReference>
<dbReference type="InterPro" id="IPR002347">
    <property type="entry name" value="SDR_fam"/>
</dbReference>
<dbReference type="GeneID" id="63800043"/>
<accession>A0A1Y1WAU4</accession>
<dbReference type="InterPro" id="IPR020904">
    <property type="entry name" value="Sc_DH/Rdtase_CS"/>
</dbReference>
<comment type="similarity">
    <text evidence="1 4">Belongs to the short-chain dehydrogenases/reductases (SDR) family.</text>
</comment>
<dbReference type="PRINTS" id="PR00081">
    <property type="entry name" value="GDHRDH"/>
</dbReference>
<dbReference type="GO" id="GO:0016491">
    <property type="term" value="F:oxidoreductase activity"/>
    <property type="evidence" value="ECO:0007669"/>
    <property type="project" value="UniProtKB-KW"/>
</dbReference>
<comment type="caution">
    <text evidence="5">The sequence shown here is derived from an EMBL/GenBank/DDBJ whole genome shotgun (WGS) entry which is preliminary data.</text>
</comment>